<keyword evidence="9" id="KW-0472">Membrane</keyword>
<dbReference type="RefSeq" id="WP_136137625.1">
    <property type="nucleotide sequence ID" value="NZ_SDGV01000024.1"/>
</dbReference>
<dbReference type="PROSITE" id="PS50893">
    <property type="entry name" value="ABC_TRANSPORTER_2"/>
    <property type="match status" value="1"/>
</dbReference>
<evidence type="ECO:0000256" key="2">
    <source>
        <dbReference type="ARBA" id="ARBA00022448"/>
    </source>
</evidence>
<dbReference type="InterPro" id="IPR027417">
    <property type="entry name" value="P-loop_NTPase"/>
</dbReference>
<keyword evidence="8" id="KW-0406">Ion transport</keyword>
<dbReference type="GO" id="GO:0005886">
    <property type="term" value="C:plasma membrane"/>
    <property type="evidence" value="ECO:0007669"/>
    <property type="project" value="UniProtKB-SubCell"/>
</dbReference>
<accession>A0A4S3B014</accession>
<dbReference type="OrthoDB" id="9787851at2"/>
<keyword evidence="7" id="KW-0408">Iron</keyword>
<evidence type="ECO:0000256" key="8">
    <source>
        <dbReference type="ARBA" id="ARBA00023065"/>
    </source>
</evidence>
<gene>
    <name evidence="11" type="ORF">ESZ54_10565</name>
</gene>
<proteinExistence type="predicted"/>
<evidence type="ECO:0000256" key="9">
    <source>
        <dbReference type="ARBA" id="ARBA00023136"/>
    </source>
</evidence>
<dbReference type="PANTHER" id="PTHR42771:SF4">
    <property type="entry name" value="IRON(3+)-HYDROXAMATE IMPORT ATP-BINDING PROTEIN FHUC"/>
    <property type="match status" value="1"/>
</dbReference>
<evidence type="ECO:0000256" key="7">
    <source>
        <dbReference type="ARBA" id="ARBA00023004"/>
    </source>
</evidence>
<keyword evidence="5" id="KW-0547">Nucleotide-binding</keyword>
<dbReference type="FunFam" id="3.40.50.300:FF:000134">
    <property type="entry name" value="Iron-enterobactin ABC transporter ATP-binding protein"/>
    <property type="match status" value="1"/>
</dbReference>
<dbReference type="CDD" id="cd03214">
    <property type="entry name" value="ABC_Iron-Siderophores_B12_Hemin"/>
    <property type="match status" value="1"/>
</dbReference>
<evidence type="ECO:0000256" key="4">
    <source>
        <dbReference type="ARBA" id="ARBA00022496"/>
    </source>
</evidence>
<comment type="caution">
    <text evidence="11">The sequence shown here is derived from an EMBL/GenBank/DDBJ whole genome shotgun (WGS) entry which is preliminary data.</text>
</comment>
<keyword evidence="6 11" id="KW-0067">ATP-binding</keyword>
<dbReference type="SMART" id="SM00382">
    <property type="entry name" value="AAA"/>
    <property type="match status" value="1"/>
</dbReference>
<comment type="subcellular location">
    <subcellularLocation>
        <location evidence="1">Cell membrane</location>
        <topology evidence="1">Peripheral membrane protein</topology>
    </subcellularLocation>
</comment>
<keyword evidence="2" id="KW-0813">Transport</keyword>
<protein>
    <submittedName>
        <fullName evidence="11">ABC transporter ATP-binding protein</fullName>
    </submittedName>
</protein>
<dbReference type="GO" id="GO:0016887">
    <property type="term" value="F:ATP hydrolysis activity"/>
    <property type="evidence" value="ECO:0007669"/>
    <property type="project" value="InterPro"/>
</dbReference>
<dbReference type="GO" id="GO:0005524">
    <property type="term" value="F:ATP binding"/>
    <property type="evidence" value="ECO:0007669"/>
    <property type="project" value="UniProtKB-KW"/>
</dbReference>
<dbReference type="InterPro" id="IPR003593">
    <property type="entry name" value="AAA+_ATPase"/>
</dbReference>
<dbReference type="InterPro" id="IPR017871">
    <property type="entry name" value="ABC_transporter-like_CS"/>
</dbReference>
<evidence type="ECO:0000256" key="6">
    <source>
        <dbReference type="ARBA" id="ARBA00022840"/>
    </source>
</evidence>
<evidence type="ECO:0000259" key="10">
    <source>
        <dbReference type="PROSITE" id="PS50893"/>
    </source>
</evidence>
<evidence type="ECO:0000313" key="12">
    <source>
        <dbReference type="Proteomes" id="UP000310506"/>
    </source>
</evidence>
<keyword evidence="12" id="KW-1185">Reference proteome</keyword>
<dbReference type="Gene3D" id="3.40.50.300">
    <property type="entry name" value="P-loop containing nucleotide triphosphate hydrolases"/>
    <property type="match status" value="1"/>
</dbReference>
<dbReference type="PANTHER" id="PTHR42771">
    <property type="entry name" value="IRON(3+)-HYDROXAMATE IMPORT ATP-BINDING PROTEIN FHUC"/>
    <property type="match status" value="1"/>
</dbReference>
<dbReference type="EMBL" id="SDGV01000024">
    <property type="protein sequence ID" value="THB60404.1"/>
    <property type="molecule type" value="Genomic_DNA"/>
</dbReference>
<dbReference type="GO" id="GO:0006826">
    <property type="term" value="P:iron ion transport"/>
    <property type="evidence" value="ECO:0007669"/>
    <property type="project" value="UniProtKB-KW"/>
</dbReference>
<evidence type="ECO:0000256" key="5">
    <source>
        <dbReference type="ARBA" id="ARBA00022741"/>
    </source>
</evidence>
<dbReference type="Pfam" id="PF00005">
    <property type="entry name" value="ABC_tran"/>
    <property type="match status" value="1"/>
</dbReference>
<evidence type="ECO:0000256" key="1">
    <source>
        <dbReference type="ARBA" id="ARBA00004202"/>
    </source>
</evidence>
<name>A0A4S3B014_9ENTE</name>
<dbReference type="SUPFAM" id="SSF52540">
    <property type="entry name" value="P-loop containing nucleoside triphosphate hydrolases"/>
    <property type="match status" value="1"/>
</dbReference>
<organism evidence="11 12">
    <name type="scientific">Vagococcus silagei</name>
    <dbReference type="NCBI Taxonomy" id="2508885"/>
    <lineage>
        <taxon>Bacteria</taxon>
        <taxon>Bacillati</taxon>
        <taxon>Bacillota</taxon>
        <taxon>Bacilli</taxon>
        <taxon>Lactobacillales</taxon>
        <taxon>Enterococcaceae</taxon>
        <taxon>Vagococcus</taxon>
    </lineage>
</organism>
<keyword evidence="3" id="KW-1003">Cell membrane</keyword>
<dbReference type="Proteomes" id="UP000310506">
    <property type="component" value="Unassembled WGS sequence"/>
</dbReference>
<dbReference type="PROSITE" id="PS00211">
    <property type="entry name" value="ABC_TRANSPORTER_1"/>
    <property type="match status" value="1"/>
</dbReference>
<dbReference type="InterPro" id="IPR051535">
    <property type="entry name" value="Siderophore_ABC-ATPase"/>
</dbReference>
<dbReference type="AlphaFoldDB" id="A0A4S3B014"/>
<evidence type="ECO:0000313" key="11">
    <source>
        <dbReference type="EMBL" id="THB60404.1"/>
    </source>
</evidence>
<reference evidence="11 12" key="1">
    <citation type="submission" date="2019-01" db="EMBL/GenBank/DDBJ databases">
        <title>Vagococcus silagei sp. nov. isolated from brewer's grain.</title>
        <authorList>
            <person name="Guu J.-R."/>
        </authorList>
    </citation>
    <scope>NUCLEOTIDE SEQUENCE [LARGE SCALE GENOMIC DNA]</scope>
    <source>
        <strain evidence="11 12">2B-2</strain>
    </source>
</reference>
<keyword evidence="4" id="KW-0410">Iron transport</keyword>
<dbReference type="InterPro" id="IPR003439">
    <property type="entry name" value="ABC_transporter-like_ATP-bd"/>
</dbReference>
<feature type="domain" description="ABC transporter" evidence="10">
    <location>
        <begin position="6"/>
        <end position="242"/>
    </location>
</feature>
<evidence type="ECO:0000256" key="3">
    <source>
        <dbReference type="ARBA" id="ARBA00022475"/>
    </source>
</evidence>
<sequence length="261" mass="29084">MSETIIDIKDVNIGYSSHLVVSELNVKIPRGEITTIIGPNGCGKSTVLQTIARVLKPEKGAIYLNEEIIHEMKSKAVAKKLAILPQTATGPEGLTIRELVTYGRYPHQNKFKGLSSVDHDAINWALEVTQLKEIEHRQLETLSGGQRQRVWIAMALAQDTEIVILDEPTTYLDLAHQLDILKLLEKLNHEQKKTIIMVLHDLNHASRFSNYLIGIKEGKMLVQGSPKEVMTAPNLASIFDIQAIIADCPFSGNPICLSYDR</sequence>